<evidence type="ECO:0000256" key="2">
    <source>
        <dbReference type="ARBA" id="ARBA00004906"/>
    </source>
</evidence>
<evidence type="ECO:0000256" key="13">
    <source>
        <dbReference type="SAM" id="MobiDB-lite"/>
    </source>
</evidence>
<evidence type="ECO:0000256" key="1">
    <source>
        <dbReference type="ARBA" id="ARBA00004167"/>
    </source>
</evidence>
<dbReference type="PANTHER" id="PTHR45768">
    <property type="entry name" value="E3 UBIQUITIN-PROTEIN LIGASE RNF13-LIKE"/>
    <property type="match status" value="1"/>
</dbReference>
<feature type="compositionally biased region" description="Basic and acidic residues" evidence="13">
    <location>
        <begin position="482"/>
        <end position="491"/>
    </location>
</feature>
<keyword evidence="4 14" id="KW-0812">Transmembrane</keyword>
<organism evidence="16 17">
    <name type="scientific">Platanthera guangdongensis</name>
    <dbReference type="NCBI Taxonomy" id="2320717"/>
    <lineage>
        <taxon>Eukaryota</taxon>
        <taxon>Viridiplantae</taxon>
        <taxon>Streptophyta</taxon>
        <taxon>Embryophyta</taxon>
        <taxon>Tracheophyta</taxon>
        <taxon>Spermatophyta</taxon>
        <taxon>Magnoliopsida</taxon>
        <taxon>Liliopsida</taxon>
        <taxon>Asparagales</taxon>
        <taxon>Orchidaceae</taxon>
        <taxon>Orchidoideae</taxon>
        <taxon>Orchideae</taxon>
        <taxon>Orchidinae</taxon>
        <taxon>Platanthera</taxon>
    </lineage>
</organism>
<sequence length="523" mass="57935">MLLHAHLIMDWVSMNSSKQVAFSLPSPPPPLSTAKYEGKISPSILLIIVILAVIFFISGIIHLLVRFLLRTTAREPEEADNATALQGQLQELFHLHDAGVDQSFIDTLPIFIYKAIIGLKDPFDCAVCLCEFDPEDKLRLLPKCSHAFHIDCIDAWLLSHSTCPLCRRSLFPDFSPAHSCNPIVLVLESGNESSRELILSSNREDPGLNSQRSESHRDCYDTAAAATPVSEYSWRGKTAEVVAKKEELSSGSIRDLPHEKVVSVKLGKFQNVDVGGAAAGEGSCSRANAGLEESRRRCFSMGSYEYVMDEKSMLQVPINSVAKQKKIGGVKKPGSRATMSECGFHQAREGISDAMVINGSSTLTSTSASTLQKRESFSVSKIWLQPRKEKGAEHDSSRRAFSFSLPLHRLPVEELKKKQLDSGEDWEKSGSEVDLDVEVGSCVNSLGSQIEETPSFARRTLLWIVGKQSKALIVRDFSLPPPDRKEADRKSSRLRRSKSSDFRSRRLRFSSTPSIRPFPDPST</sequence>
<evidence type="ECO:0000256" key="5">
    <source>
        <dbReference type="ARBA" id="ARBA00022723"/>
    </source>
</evidence>
<keyword evidence="10 14" id="KW-0472">Membrane</keyword>
<evidence type="ECO:0000313" key="16">
    <source>
        <dbReference type="EMBL" id="KAK8953394.1"/>
    </source>
</evidence>
<evidence type="ECO:0000256" key="7">
    <source>
        <dbReference type="ARBA" id="ARBA00022786"/>
    </source>
</evidence>
<dbReference type="InterPro" id="IPR013083">
    <property type="entry name" value="Znf_RING/FYVE/PHD"/>
</dbReference>
<evidence type="ECO:0000256" key="6">
    <source>
        <dbReference type="ARBA" id="ARBA00022771"/>
    </source>
</evidence>
<dbReference type="PROSITE" id="PS50089">
    <property type="entry name" value="ZF_RING_2"/>
    <property type="match status" value="1"/>
</dbReference>
<comment type="subcellular location">
    <subcellularLocation>
        <location evidence="1">Membrane</location>
        <topology evidence="1">Single-pass membrane protein</topology>
    </subcellularLocation>
</comment>
<dbReference type="SUPFAM" id="SSF57850">
    <property type="entry name" value="RING/U-box"/>
    <property type="match status" value="1"/>
</dbReference>
<keyword evidence="5" id="KW-0479">Metal-binding</keyword>
<comment type="caution">
    <text evidence="16">The sequence shown here is derived from an EMBL/GenBank/DDBJ whole genome shotgun (WGS) entry which is preliminary data.</text>
</comment>
<keyword evidence="6 12" id="KW-0863">Zinc-finger</keyword>
<dbReference type="SMART" id="SM00184">
    <property type="entry name" value="RING"/>
    <property type="match status" value="1"/>
</dbReference>
<comment type="pathway">
    <text evidence="2">Protein modification; protein ubiquitination.</text>
</comment>
<evidence type="ECO:0000256" key="9">
    <source>
        <dbReference type="ARBA" id="ARBA00022989"/>
    </source>
</evidence>
<evidence type="ECO:0000256" key="12">
    <source>
        <dbReference type="PROSITE-ProRule" id="PRU00175"/>
    </source>
</evidence>
<evidence type="ECO:0000259" key="15">
    <source>
        <dbReference type="PROSITE" id="PS50089"/>
    </source>
</evidence>
<keyword evidence="17" id="KW-1185">Reference proteome</keyword>
<name>A0ABR2LX03_9ASPA</name>
<evidence type="ECO:0000256" key="14">
    <source>
        <dbReference type="SAM" id="Phobius"/>
    </source>
</evidence>
<reference evidence="16 17" key="1">
    <citation type="journal article" date="2022" name="Nat. Plants">
        <title>Genomes of leafy and leafless Platanthera orchids illuminate the evolution of mycoheterotrophy.</title>
        <authorList>
            <person name="Li M.H."/>
            <person name="Liu K.W."/>
            <person name="Li Z."/>
            <person name="Lu H.C."/>
            <person name="Ye Q.L."/>
            <person name="Zhang D."/>
            <person name="Wang J.Y."/>
            <person name="Li Y.F."/>
            <person name="Zhong Z.M."/>
            <person name="Liu X."/>
            <person name="Yu X."/>
            <person name="Liu D.K."/>
            <person name="Tu X.D."/>
            <person name="Liu B."/>
            <person name="Hao Y."/>
            <person name="Liao X.Y."/>
            <person name="Jiang Y.T."/>
            <person name="Sun W.H."/>
            <person name="Chen J."/>
            <person name="Chen Y.Q."/>
            <person name="Ai Y."/>
            <person name="Zhai J.W."/>
            <person name="Wu S.S."/>
            <person name="Zhou Z."/>
            <person name="Hsiao Y.Y."/>
            <person name="Wu W.L."/>
            <person name="Chen Y.Y."/>
            <person name="Lin Y.F."/>
            <person name="Hsu J.L."/>
            <person name="Li C.Y."/>
            <person name="Wang Z.W."/>
            <person name="Zhao X."/>
            <person name="Zhong W.Y."/>
            <person name="Ma X.K."/>
            <person name="Ma L."/>
            <person name="Huang J."/>
            <person name="Chen G.Z."/>
            <person name="Huang M.Z."/>
            <person name="Huang L."/>
            <person name="Peng D.H."/>
            <person name="Luo Y.B."/>
            <person name="Zou S.Q."/>
            <person name="Chen S.P."/>
            <person name="Lan S."/>
            <person name="Tsai W.C."/>
            <person name="Van de Peer Y."/>
            <person name="Liu Z.J."/>
        </authorList>
    </citation>
    <scope>NUCLEOTIDE SEQUENCE [LARGE SCALE GENOMIC DNA]</scope>
    <source>
        <strain evidence="16">Lor288</strain>
    </source>
</reference>
<gene>
    <name evidence="16" type="primary">ATL13</name>
    <name evidence="16" type="ORF">KSP40_PGU003198</name>
</gene>
<keyword evidence="9 14" id="KW-1133">Transmembrane helix</keyword>
<dbReference type="PANTHER" id="PTHR45768:SF10">
    <property type="entry name" value="RING-H2 FINGER PROTEIN ATL13-RELATED"/>
    <property type="match status" value="1"/>
</dbReference>
<dbReference type="Proteomes" id="UP001412067">
    <property type="component" value="Unassembled WGS sequence"/>
</dbReference>
<evidence type="ECO:0000256" key="4">
    <source>
        <dbReference type="ARBA" id="ARBA00022692"/>
    </source>
</evidence>
<dbReference type="EMBL" id="JBBWWR010000014">
    <property type="protein sequence ID" value="KAK8953394.1"/>
    <property type="molecule type" value="Genomic_DNA"/>
</dbReference>
<dbReference type="CDD" id="cd16461">
    <property type="entry name" value="RING-H2_EL5-like"/>
    <property type="match status" value="1"/>
</dbReference>
<feature type="domain" description="RING-type" evidence="15">
    <location>
        <begin position="125"/>
        <end position="167"/>
    </location>
</feature>
<dbReference type="Pfam" id="PF13639">
    <property type="entry name" value="zf-RING_2"/>
    <property type="match status" value="1"/>
</dbReference>
<protein>
    <submittedName>
        <fullName evidence="16">RING-H2 finger protein ATL13</fullName>
    </submittedName>
</protein>
<feature type="transmembrane region" description="Helical" evidence="14">
    <location>
        <begin position="44"/>
        <end position="65"/>
    </location>
</feature>
<proteinExistence type="inferred from homology"/>
<dbReference type="InterPro" id="IPR001841">
    <property type="entry name" value="Znf_RING"/>
</dbReference>
<evidence type="ECO:0000256" key="3">
    <source>
        <dbReference type="ARBA" id="ARBA00022679"/>
    </source>
</evidence>
<dbReference type="Gene3D" id="3.30.40.10">
    <property type="entry name" value="Zinc/RING finger domain, C3HC4 (zinc finger)"/>
    <property type="match status" value="1"/>
</dbReference>
<keyword evidence="3" id="KW-0808">Transferase</keyword>
<evidence type="ECO:0000256" key="11">
    <source>
        <dbReference type="ARBA" id="ARBA00024209"/>
    </source>
</evidence>
<feature type="region of interest" description="Disordered" evidence="13">
    <location>
        <begin position="478"/>
        <end position="523"/>
    </location>
</feature>
<keyword evidence="7" id="KW-0833">Ubl conjugation pathway</keyword>
<evidence type="ECO:0000313" key="17">
    <source>
        <dbReference type="Proteomes" id="UP001412067"/>
    </source>
</evidence>
<keyword evidence="8" id="KW-0862">Zinc</keyword>
<evidence type="ECO:0000256" key="10">
    <source>
        <dbReference type="ARBA" id="ARBA00023136"/>
    </source>
</evidence>
<comment type="similarity">
    <text evidence="11">Belongs to the RING-type zinc finger family. ATL subfamily.</text>
</comment>
<accession>A0ABR2LX03</accession>
<evidence type="ECO:0000256" key="8">
    <source>
        <dbReference type="ARBA" id="ARBA00022833"/>
    </source>
</evidence>